<dbReference type="GO" id="GO:0016887">
    <property type="term" value="F:ATP hydrolysis activity"/>
    <property type="evidence" value="ECO:0007669"/>
    <property type="project" value="InterPro"/>
</dbReference>
<feature type="transmembrane region" description="Helical" evidence="9">
    <location>
        <begin position="864"/>
        <end position="887"/>
    </location>
</feature>
<dbReference type="CDD" id="cd18580">
    <property type="entry name" value="ABC_6TM_ABCC_D2"/>
    <property type="match status" value="1"/>
</dbReference>
<dbReference type="FunFam" id="1.20.1560.10:FF:000066">
    <property type="entry name" value="ABC multidrug transporter (Eurofung)"/>
    <property type="match status" value="1"/>
</dbReference>
<evidence type="ECO:0000256" key="6">
    <source>
        <dbReference type="ARBA" id="ARBA00022989"/>
    </source>
</evidence>
<name>A0A225AXG1_TALAT</name>
<evidence type="ECO:0000313" key="12">
    <source>
        <dbReference type="EMBL" id="OKL58187.1"/>
    </source>
</evidence>
<dbReference type="InterPro" id="IPR056227">
    <property type="entry name" value="TMD0_ABC"/>
</dbReference>
<dbReference type="GO" id="GO:0005524">
    <property type="term" value="F:ATP binding"/>
    <property type="evidence" value="ECO:0007669"/>
    <property type="project" value="UniProtKB-KW"/>
</dbReference>
<dbReference type="STRING" id="1441469.A0A225AXG1"/>
<keyword evidence="5" id="KW-0067">ATP-binding</keyword>
<evidence type="ECO:0000256" key="4">
    <source>
        <dbReference type="ARBA" id="ARBA00022741"/>
    </source>
</evidence>
<dbReference type="SMART" id="SM00382">
    <property type="entry name" value="AAA"/>
    <property type="match status" value="2"/>
</dbReference>
<evidence type="ECO:0000259" key="10">
    <source>
        <dbReference type="PROSITE" id="PS50893"/>
    </source>
</evidence>
<dbReference type="Proteomes" id="UP000214365">
    <property type="component" value="Unassembled WGS sequence"/>
</dbReference>
<dbReference type="InterPro" id="IPR036640">
    <property type="entry name" value="ABC1_TM_sf"/>
</dbReference>
<gene>
    <name evidence="12" type="ORF">UA08_06868</name>
</gene>
<dbReference type="InterPro" id="IPR044726">
    <property type="entry name" value="ABCC_6TM_D2"/>
</dbReference>
<proteinExistence type="predicted"/>
<evidence type="ECO:0000256" key="9">
    <source>
        <dbReference type="SAM" id="Phobius"/>
    </source>
</evidence>
<evidence type="ECO:0000256" key="8">
    <source>
        <dbReference type="ARBA" id="ARBA00023180"/>
    </source>
</evidence>
<dbReference type="GeneID" id="31006623"/>
<comment type="caution">
    <text evidence="12">The sequence shown here is derived from an EMBL/GenBank/DDBJ whole genome shotgun (WGS) entry which is preliminary data.</text>
</comment>
<dbReference type="PROSITE" id="PS50893">
    <property type="entry name" value="ABC_TRANSPORTER_2"/>
    <property type="match status" value="2"/>
</dbReference>
<evidence type="ECO:0000313" key="13">
    <source>
        <dbReference type="Proteomes" id="UP000214365"/>
    </source>
</evidence>
<dbReference type="RefSeq" id="XP_020118308.1">
    <property type="nucleotide sequence ID" value="XM_020269192.1"/>
</dbReference>
<dbReference type="InterPro" id="IPR003593">
    <property type="entry name" value="AAA+_ATPase"/>
</dbReference>
<feature type="domain" description="ABC transporter" evidence="10">
    <location>
        <begin position="594"/>
        <end position="822"/>
    </location>
</feature>
<feature type="transmembrane region" description="Helical" evidence="9">
    <location>
        <begin position="33"/>
        <end position="54"/>
    </location>
</feature>
<dbReference type="Pfam" id="PF00664">
    <property type="entry name" value="ABC_membrane"/>
    <property type="match status" value="2"/>
</dbReference>
<dbReference type="Gene3D" id="1.20.1560.10">
    <property type="entry name" value="ABC transporter type 1, transmembrane domain"/>
    <property type="match status" value="2"/>
</dbReference>
<organism evidence="12 13">
    <name type="scientific">Talaromyces atroroseus</name>
    <dbReference type="NCBI Taxonomy" id="1441469"/>
    <lineage>
        <taxon>Eukaryota</taxon>
        <taxon>Fungi</taxon>
        <taxon>Dikarya</taxon>
        <taxon>Ascomycota</taxon>
        <taxon>Pezizomycotina</taxon>
        <taxon>Eurotiomycetes</taxon>
        <taxon>Eurotiomycetidae</taxon>
        <taxon>Eurotiales</taxon>
        <taxon>Trichocomaceae</taxon>
        <taxon>Talaromyces</taxon>
        <taxon>Talaromyces sect. Trachyspermi</taxon>
    </lineage>
</organism>
<dbReference type="GO" id="GO:0140359">
    <property type="term" value="F:ABC-type transporter activity"/>
    <property type="evidence" value="ECO:0007669"/>
    <property type="project" value="InterPro"/>
</dbReference>
<feature type="transmembrane region" description="Helical" evidence="9">
    <location>
        <begin position="980"/>
        <end position="1009"/>
    </location>
</feature>
<evidence type="ECO:0000256" key="1">
    <source>
        <dbReference type="ARBA" id="ARBA00004141"/>
    </source>
</evidence>
<dbReference type="InterPro" id="IPR017871">
    <property type="entry name" value="ABC_transporter-like_CS"/>
</dbReference>
<feature type="transmembrane region" description="Helical" evidence="9">
    <location>
        <begin position="66"/>
        <end position="91"/>
    </location>
</feature>
<comment type="subcellular location">
    <subcellularLocation>
        <location evidence="1">Membrane</location>
        <topology evidence="1">Multi-pass membrane protein</topology>
    </subcellularLocation>
</comment>
<dbReference type="PROSITE" id="PS00211">
    <property type="entry name" value="ABC_TRANSPORTER_1"/>
    <property type="match status" value="2"/>
</dbReference>
<sequence>MDASCPQAADNSFGPAISCPRVFDFTLVFEQSILSIGPSALFLLLVPWRVWNLYGKSIKTSQIANAVLWFKLAIALTLTGIQIATLILWVQNNTIRTAIPAVALSVLDVLFITVLSFIEHSRSVRPSSLLSVYLLLSILFDCVQHKGKYLNPAHREKHPPEELSGIFGRTVFSWLNALFVQGFRKLLTLDDLFPTDDGLNSEYLMNRLKVTWAKYKSNRPRSIIYATVSCLRWPIFRVVFPRLCLIGFSYAQTFFIERALNLLNQPETQSSRNDGYGLVGAAALIYGGIAISSVHYQHQLYRMITMFRGAFVALIYGHSMTLRDGQYDESAVITHMSTDVDMIARSLEQLNELWARVLEIAIGIWLLERQMGAICVAPVLVVLFCTSLQTYMATFMPARQKLWMGAIERRIGVISMTLKSMRSVKMLGLSDSLGTMLQDRRRRELDLSRQFRWLIVWLNVVASLPQMCASLVTFAAFVIRSQIDGSDPLSTAQAFTSLSIITLITSPALQLLASIPALTASNAAFDRVYKFLTCSAGDEGLNRTPIEDSNYFSAECDKNVDQIPISDNNMTCFNVGKNSSSASFTPSDQLILTVSEAHIRPTPSSQFCMQSINLAVKPGSITVLTGPIGSGKSTLLKAIMGEIPCEKGRITLHNNNGIAYCEQTPWFQNTTIRNNICGYSGLMHLEWYNEVIDACALKDDLDRMPSGDGSVVGSQGLTLSGGQKQRLALARALYSRKRLLILDDVLSAVDWQTEQIILNRVFGKEGICRRTGLTVLMTAHSRRHLSLADEVMVLNTKGYVVKQGSFEPTLLTDEATQLEQSGLPGSSDEGSSLREKKVTVPKLLTPEIVSDMSRQTGDIAVYSYYLRAIGWPLVLGASFIILVYTFSASFPQVWLDMFTDNNEIDPGLFIGIYILLAVAASASQGFMIWQIMINIVVKSGLALHKVLVHSVMNAPMQLFTEVDSGVILNLFSQDMTIVDAVLPTMAFGTILGSSYMALTIIPTLVVLYLTQKVYLRTSRQIRFLDLEAKSPLYTHFAETLTGLTTIRGFGWQANFLSDCLRRLDISQRPYYLLFCIQRWLNVVLDLLVAILAVILTALATSLRESTDSGKLGVSLTAIMAFNQSLQDLVSSWTAMETSLGAVSRTRSFELNTPSEHQSGEDLDPPSDWPSCGKVEVQSVSASYDGVTNVLENISFTIRAGETVGICGRTGSGKSTLLSMLLRLHEPKAGKIFIDNIDISTIPRNILRTRLITITQDHLPAIPGCSIRLNADPRGIAQDAEIMSAMEKVGLLALIQSRGGLDGEDLNTHPLSQGEQKLFALARALITKWTRDKGITHCRGILILDEFTAGTDEETERLMLDIIDEEFAGYTIIEITHQIGVARKRLNRILNLVSGQLDDVTSSSH</sequence>
<reference evidence="12 13" key="1">
    <citation type="submission" date="2015-06" db="EMBL/GenBank/DDBJ databases">
        <title>Talaromyces atroroseus IBT 11181 draft genome.</title>
        <authorList>
            <person name="Rasmussen K.B."/>
            <person name="Rasmussen S."/>
            <person name="Petersen B."/>
            <person name="Sicheritz-Ponten T."/>
            <person name="Mortensen U.H."/>
            <person name="Thrane U."/>
        </authorList>
    </citation>
    <scope>NUCLEOTIDE SEQUENCE [LARGE SCALE GENOMIC DNA]</scope>
    <source>
        <strain evidence="12 13">IBT 11181</strain>
    </source>
</reference>
<dbReference type="InterPro" id="IPR050173">
    <property type="entry name" value="ABC_transporter_C-like"/>
</dbReference>
<feature type="transmembrane region" description="Helical" evidence="9">
    <location>
        <begin position="97"/>
        <end position="118"/>
    </location>
</feature>
<dbReference type="CDD" id="cd18579">
    <property type="entry name" value="ABC_6TM_ABCC_D1"/>
    <property type="match status" value="1"/>
</dbReference>
<protein>
    <submittedName>
        <fullName evidence="12">Uncharacterized protein</fullName>
    </submittedName>
</protein>
<keyword evidence="13" id="KW-1185">Reference proteome</keyword>
<feature type="transmembrane region" description="Helical" evidence="9">
    <location>
        <begin position="239"/>
        <end position="256"/>
    </location>
</feature>
<dbReference type="InterPro" id="IPR011527">
    <property type="entry name" value="ABC1_TM_dom"/>
</dbReference>
<feature type="domain" description="ABC transmembrane type-1" evidence="11">
    <location>
        <begin position="243"/>
        <end position="520"/>
    </location>
</feature>
<feature type="domain" description="ABC transporter" evidence="10">
    <location>
        <begin position="1174"/>
        <end position="1404"/>
    </location>
</feature>
<feature type="transmembrane region" description="Helical" evidence="9">
    <location>
        <begin position="907"/>
        <end position="929"/>
    </location>
</feature>
<keyword evidence="7 9" id="KW-0472">Membrane</keyword>
<dbReference type="PROSITE" id="PS50929">
    <property type="entry name" value="ABC_TM1F"/>
    <property type="match status" value="2"/>
</dbReference>
<evidence type="ECO:0000256" key="7">
    <source>
        <dbReference type="ARBA" id="ARBA00023136"/>
    </source>
</evidence>
<keyword evidence="2" id="KW-0813">Transport</keyword>
<feature type="transmembrane region" description="Helical" evidence="9">
    <location>
        <begin position="1070"/>
        <end position="1098"/>
    </location>
</feature>
<keyword evidence="3 9" id="KW-0812">Transmembrane</keyword>
<dbReference type="FunFam" id="1.20.1560.10:FF:000055">
    <property type="entry name" value="ABC multidrug transporter (Eurofung)"/>
    <property type="match status" value="1"/>
</dbReference>
<keyword evidence="4" id="KW-0547">Nucleotide-binding</keyword>
<dbReference type="SUPFAM" id="SSF90123">
    <property type="entry name" value="ABC transporter transmembrane region"/>
    <property type="match status" value="2"/>
</dbReference>
<accession>A0A225AXG1</accession>
<dbReference type="PANTHER" id="PTHR24223">
    <property type="entry name" value="ATP-BINDING CASSETTE SUB-FAMILY C"/>
    <property type="match status" value="1"/>
</dbReference>
<dbReference type="InterPro" id="IPR003439">
    <property type="entry name" value="ABC_transporter-like_ATP-bd"/>
</dbReference>
<dbReference type="OrthoDB" id="6500128at2759"/>
<evidence type="ECO:0000256" key="2">
    <source>
        <dbReference type="ARBA" id="ARBA00022448"/>
    </source>
</evidence>
<evidence type="ECO:0000259" key="11">
    <source>
        <dbReference type="PROSITE" id="PS50929"/>
    </source>
</evidence>
<dbReference type="SUPFAM" id="SSF52540">
    <property type="entry name" value="P-loop containing nucleoside triphosphate hydrolases"/>
    <property type="match status" value="2"/>
</dbReference>
<dbReference type="Gene3D" id="3.40.50.300">
    <property type="entry name" value="P-loop containing nucleotide triphosphate hydrolases"/>
    <property type="match status" value="2"/>
</dbReference>
<feature type="domain" description="ABC transmembrane type-1" evidence="11">
    <location>
        <begin position="873"/>
        <end position="1137"/>
    </location>
</feature>
<feature type="transmembrane region" description="Helical" evidence="9">
    <location>
        <begin position="276"/>
        <end position="293"/>
    </location>
</feature>
<dbReference type="Pfam" id="PF24357">
    <property type="entry name" value="TMD0_ABC"/>
    <property type="match status" value="1"/>
</dbReference>
<dbReference type="Pfam" id="PF00005">
    <property type="entry name" value="ABC_tran"/>
    <property type="match status" value="2"/>
</dbReference>
<evidence type="ECO:0000256" key="5">
    <source>
        <dbReference type="ARBA" id="ARBA00022840"/>
    </source>
</evidence>
<evidence type="ECO:0000256" key="3">
    <source>
        <dbReference type="ARBA" id="ARBA00022692"/>
    </source>
</evidence>
<dbReference type="InterPro" id="IPR044746">
    <property type="entry name" value="ABCC_6TM_D1"/>
</dbReference>
<dbReference type="EMBL" id="LFMY01000010">
    <property type="protein sequence ID" value="OKL58187.1"/>
    <property type="molecule type" value="Genomic_DNA"/>
</dbReference>
<keyword evidence="6 9" id="KW-1133">Transmembrane helix</keyword>
<feature type="transmembrane region" description="Helical" evidence="9">
    <location>
        <begin position="371"/>
        <end position="394"/>
    </location>
</feature>
<dbReference type="InterPro" id="IPR027417">
    <property type="entry name" value="P-loop_NTPase"/>
</dbReference>
<dbReference type="GO" id="GO:0016020">
    <property type="term" value="C:membrane"/>
    <property type="evidence" value="ECO:0007669"/>
    <property type="project" value="UniProtKB-SubCell"/>
</dbReference>
<keyword evidence="8" id="KW-0325">Glycoprotein</keyword>
<dbReference type="PANTHER" id="PTHR24223:SF399">
    <property type="entry name" value="ABC TRANSPORTER ATNG"/>
    <property type="match status" value="1"/>
</dbReference>